<gene>
    <name evidence="1" type="ORF">ERS852510_02718</name>
</gene>
<evidence type="ECO:0000313" key="1">
    <source>
        <dbReference type="EMBL" id="CUP93396.1"/>
    </source>
</evidence>
<dbReference type="EMBL" id="CZAO01000012">
    <property type="protein sequence ID" value="CUP93396.1"/>
    <property type="molecule type" value="Genomic_DNA"/>
</dbReference>
<name>A0A174SA52_BACUN</name>
<organism evidence="1 2">
    <name type="scientific">Bacteroides uniformis</name>
    <dbReference type="NCBI Taxonomy" id="820"/>
    <lineage>
        <taxon>Bacteria</taxon>
        <taxon>Pseudomonadati</taxon>
        <taxon>Bacteroidota</taxon>
        <taxon>Bacteroidia</taxon>
        <taxon>Bacteroidales</taxon>
        <taxon>Bacteroidaceae</taxon>
        <taxon>Bacteroides</taxon>
    </lineage>
</organism>
<dbReference type="RefSeq" id="WP_253281494.1">
    <property type="nucleotide sequence ID" value="NZ_CZAO01000012.1"/>
</dbReference>
<dbReference type="Proteomes" id="UP000095766">
    <property type="component" value="Unassembled WGS sequence"/>
</dbReference>
<proteinExistence type="predicted"/>
<protein>
    <submittedName>
        <fullName evidence="1">Uncharacterized protein</fullName>
    </submittedName>
</protein>
<accession>A0A174SA52</accession>
<reference evidence="1 2" key="1">
    <citation type="submission" date="2015-09" db="EMBL/GenBank/DDBJ databases">
        <authorList>
            <consortium name="Pathogen Informatics"/>
        </authorList>
    </citation>
    <scope>NUCLEOTIDE SEQUENCE [LARGE SCALE GENOMIC DNA]</scope>
    <source>
        <strain evidence="1 2">2789STDY5834898</strain>
    </source>
</reference>
<dbReference type="AlphaFoldDB" id="A0A174SA52"/>
<evidence type="ECO:0000313" key="2">
    <source>
        <dbReference type="Proteomes" id="UP000095766"/>
    </source>
</evidence>
<sequence length="185" mass="21319">MNKEKINPILLNVTCQMKVAIYQPEKGNALENMEKRILPLIDNSKSESCNILSIQVDAITSNEKKEDFPPENMKDLYAELNKEARKANYIKYSPDKLVRGQFGKFTKGFGNPIEYVLLSDRFLNREDSFPAYFYLLSIQTISCGSFCRETGERGENCKVIEMEDIDEAKALERYNQFLSVWDCGQ</sequence>